<evidence type="ECO:0000259" key="1">
    <source>
        <dbReference type="Pfam" id="PF24410"/>
    </source>
</evidence>
<dbReference type="Pfam" id="PF24410">
    <property type="entry name" value="wHTH-HSP90_Na-assoc"/>
    <property type="match status" value="3"/>
</dbReference>
<feature type="domain" description="wHTH-Hsp90 Na associated" evidence="1">
    <location>
        <begin position="1"/>
        <end position="25"/>
    </location>
</feature>
<reference evidence="2 3" key="1">
    <citation type="submission" date="2024-10" db="EMBL/GenBank/DDBJ databases">
        <title>The Natural Products Discovery Center: Release of the First 8490 Sequenced Strains for Exploring Actinobacteria Biosynthetic Diversity.</title>
        <authorList>
            <person name="Kalkreuter E."/>
            <person name="Kautsar S.A."/>
            <person name="Yang D."/>
            <person name="Bader C.D."/>
            <person name="Teijaro C.N."/>
            <person name="Fluegel L."/>
            <person name="Davis C.M."/>
            <person name="Simpson J.R."/>
            <person name="Lauterbach L."/>
            <person name="Steele A.D."/>
            <person name="Gui C."/>
            <person name="Meng S."/>
            <person name="Li G."/>
            <person name="Viehrig K."/>
            <person name="Ye F."/>
            <person name="Su P."/>
            <person name="Kiefer A.F."/>
            <person name="Nichols A."/>
            <person name="Cepeda A.J."/>
            <person name="Yan W."/>
            <person name="Fan B."/>
            <person name="Jiang Y."/>
            <person name="Adhikari A."/>
            <person name="Zheng C.-J."/>
            <person name="Schuster L."/>
            <person name="Cowan T.M."/>
            <person name="Smanski M.J."/>
            <person name="Chevrette M.G."/>
            <person name="De Carvalho L.P.S."/>
            <person name="Shen B."/>
        </authorList>
    </citation>
    <scope>NUCLEOTIDE SEQUENCE [LARGE SCALE GENOMIC DNA]</scope>
    <source>
        <strain evidence="2 3">NPDC006488</strain>
    </source>
</reference>
<feature type="non-terminal residue" evidence="2">
    <location>
        <position position="1"/>
    </location>
</feature>
<comment type="caution">
    <text evidence="2">The sequence shown here is derived from an EMBL/GenBank/DDBJ whole genome shotgun (WGS) entry which is preliminary data.</text>
</comment>
<dbReference type="Proteomes" id="UP001601303">
    <property type="component" value="Unassembled WGS sequence"/>
</dbReference>
<feature type="domain" description="wHTH-Hsp90 Na associated" evidence="1">
    <location>
        <begin position="34"/>
        <end position="86"/>
    </location>
</feature>
<evidence type="ECO:0000313" key="2">
    <source>
        <dbReference type="EMBL" id="MFE9599893.1"/>
    </source>
</evidence>
<gene>
    <name evidence="2" type="ORF">ACFYNQ_15095</name>
</gene>
<evidence type="ECO:0000313" key="3">
    <source>
        <dbReference type="Proteomes" id="UP001601303"/>
    </source>
</evidence>
<keyword evidence="3" id="KW-1185">Reference proteome</keyword>
<sequence>HVLRAAASTGLSAEEVTERLRQLGFEISESPETNPTDLRIISRDLDGTAPWLDPQQPVPTTHVLRAAASTGLSAEEVTERLRQLGFEISESPEVNSTDLQIISHDLDGAAPWLSQDEPVYPDYILRAARFTGRTPYEIAARLTALNYKLPEFLSVEKGS</sequence>
<organism evidence="2 3">
    <name type="scientific">Streptomyces hokutonensis</name>
    <dbReference type="NCBI Taxonomy" id="1306990"/>
    <lineage>
        <taxon>Bacteria</taxon>
        <taxon>Bacillati</taxon>
        <taxon>Actinomycetota</taxon>
        <taxon>Actinomycetes</taxon>
        <taxon>Kitasatosporales</taxon>
        <taxon>Streptomycetaceae</taxon>
        <taxon>Streptomyces</taxon>
    </lineage>
</organism>
<proteinExistence type="predicted"/>
<dbReference type="RefSeq" id="WP_388106039.1">
    <property type="nucleotide sequence ID" value="NZ_JBIAHM010000004.1"/>
</dbReference>
<protein>
    <recommendedName>
        <fullName evidence="1">wHTH-Hsp90 Na associated domain-containing protein</fullName>
    </recommendedName>
</protein>
<dbReference type="InterPro" id="IPR056507">
    <property type="entry name" value="wHTH-HSP90_Na-assoc"/>
</dbReference>
<name>A0ABW6M356_9ACTN</name>
<accession>A0ABW6M356</accession>
<dbReference type="EMBL" id="JBIAHM010000004">
    <property type="protein sequence ID" value="MFE9599893.1"/>
    <property type="molecule type" value="Genomic_DNA"/>
</dbReference>
<feature type="domain" description="wHTH-Hsp90 Na associated" evidence="1">
    <location>
        <begin position="94"/>
        <end position="145"/>
    </location>
</feature>